<sequence>METTDMAKENIVSLNRSSPKVLLFFLRASSSKELITHSFPSPIQEATITHLTVSTDAAPVDAVQLVVLALDTESMVEAALAVVDALLGELLEQLGHHVLDVHGASLKQYRKQRERY</sequence>
<dbReference type="WBParaSite" id="L893_g31752.t1">
    <property type="protein sequence ID" value="L893_g31752.t1"/>
    <property type="gene ID" value="L893_g31752"/>
</dbReference>
<accession>A0A1I8A1W8</accession>
<protein>
    <submittedName>
        <fullName evidence="2">ACT domain-containing protein</fullName>
    </submittedName>
</protein>
<name>A0A1I8A1W8_9BILA</name>
<organism evidence="1 2">
    <name type="scientific">Steinernema glaseri</name>
    <dbReference type="NCBI Taxonomy" id="37863"/>
    <lineage>
        <taxon>Eukaryota</taxon>
        <taxon>Metazoa</taxon>
        <taxon>Ecdysozoa</taxon>
        <taxon>Nematoda</taxon>
        <taxon>Chromadorea</taxon>
        <taxon>Rhabditida</taxon>
        <taxon>Tylenchina</taxon>
        <taxon>Panagrolaimomorpha</taxon>
        <taxon>Strongyloidoidea</taxon>
        <taxon>Steinernematidae</taxon>
        <taxon>Steinernema</taxon>
    </lineage>
</organism>
<dbReference type="Proteomes" id="UP000095287">
    <property type="component" value="Unplaced"/>
</dbReference>
<dbReference type="AlphaFoldDB" id="A0A1I8A1W8"/>
<keyword evidence="1" id="KW-1185">Reference proteome</keyword>
<proteinExistence type="predicted"/>
<evidence type="ECO:0000313" key="1">
    <source>
        <dbReference type="Proteomes" id="UP000095287"/>
    </source>
</evidence>
<evidence type="ECO:0000313" key="2">
    <source>
        <dbReference type="WBParaSite" id="L893_g31752.t1"/>
    </source>
</evidence>
<reference evidence="2" key="1">
    <citation type="submission" date="2016-11" db="UniProtKB">
        <authorList>
            <consortium name="WormBaseParasite"/>
        </authorList>
    </citation>
    <scope>IDENTIFICATION</scope>
</reference>